<dbReference type="CDD" id="cd00051">
    <property type="entry name" value="EFh"/>
    <property type="match status" value="1"/>
</dbReference>
<dbReference type="PANTHER" id="PTHR12121:SF36">
    <property type="entry name" value="ENDONUCLEASE_EXONUCLEASE_PHOSPHATASE DOMAIN-CONTAINING PROTEIN"/>
    <property type="match status" value="1"/>
</dbReference>
<dbReference type="GO" id="GO:0005509">
    <property type="term" value="F:calcium ion binding"/>
    <property type="evidence" value="ECO:0007669"/>
    <property type="project" value="InterPro"/>
</dbReference>
<dbReference type="Pfam" id="PF03372">
    <property type="entry name" value="Exo_endo_phos"/>
    <property type="match status" value="1"/>
</dbReference>
<dbReference type="PROSITE" id="PS50222">
    <property type="entry name" value="EF_HAND_2"/>
    <property type="match status" value="2"/>
</dbReference>
<dbReference type="InterPro" id="IPR005135">
    <property type="entry name" value="Endo/exonuclease/phosphatase"/>
</dbReference>
<proteinExistence type="predicted"/>
<accession>A0A7S3TQJ1</accession>
<dbReference type="SMART" id="SM00054">
    <property type="entry name" value="EFh"/>
    <property type="match status" value="2"/>
</dbReference>
<dbReference type="InterPro" id="IPR050410">
    <property type="entry name" value="CCR4/nocturin_mRNA_transcr"/>
</dbReference>
<protein>
    <recommendedName>
        <fullName evidence="2">EF-hand domain-containing protein</fullName>
    </recommendedName>
</protein>
<evidence type="ECO:0000259" key="2">
    <source>
        <dbReference type="PROSITE" id="PS50222"/>
    </source>
</evidence>
<feature type="domain" description="EF-hand" evidence="2">
    <location>
        <begin position="451"/>
        <end position="486"/>
    </location>
</feature>
<dbReference type="EMBL" id="HBIR01053280">
    <property type="protein sequence ID" value="CAE0589568.1"/>
    <property type="molecule type" value="Transcribed_RNA"/>
</dbReference>
<dbReference type="InterPro" id="IPR002048">
    <property type="entry name" value="EF_hand_dom"/>
</dbReference>
<reference evidence="3" key="1">
    <citation type="submission" date="2021-01" db="EMBL/GenBank/DDBJ databases">
        <authorList>
            <person name="Corre E."/>
            <person name="Pelletier E."/>
            <person name="Niang G."/>
            <person name="Scheremetjew M."/>
            <person name="Finn R."/>
            <person name="Kale V."/>
            <person name="Holt S."/>
            <person name="Cochrane G."/>
            <person name="Meng A."/>
            <person name="Brown T."/>
            <person name="Cohen L."/>
        </authorList>
    </citation>
    <scope>NUCLEOTIDE SEQUENCE</scope>
    <source>
        <strain evidence="3">379</strain>
    </source>
</reference>
<dbReference type="AlphaFoldDB" id="A0A7S3TQJ1"/>
<feature type="coiled-coil region" evidence="1">
    <location>
        <begin position="23"/>
        <end position="64"/>
    </location>
</feature>
<evidence type="ECO:0000256" key="1">
    <source>
        <dbReference type="SAM" id="Coils"/>
    </source>
</evidence>
<dbReference type="SUPFAM" id="SSF56219">
    <property type="entry name" value="DNase I-like"/>
    <property type="match status" value="1"/>
</dbReference>
<dbReference type="GO" id="GO:0000175">
    <property type="term" value="F:3'-5'-RNA exonuclease activity"/>
    <property type="evidence" value="ECO:0007669"/>
    <property type="project" value="TreeGrafter"/>
</dbReference>
<sequence>MFALFALATTARASSLSTARRQARQARRQARLVDARASSLERRLQKQGTVLERLEERTADLERVAVKEFEILHYNVLSNYSATNMLPWFCYGCNVTAAERAEMHRRFYAPGPTGFKRVRGKGWPTWAEEVLSPERRAAVEAYDALHFGWERRCERLIAAVCRHRVGCRERAPDILTLAECDCYDEFWRERLLQRGYASTWRKRPRSSIDGCAIAWRSSTFELLASGGYDFGSALSRSPDRTCHFALLAWRRDPTVRLLVATTHLARNPESDEQLLARGYQYGSLFRELLAFAAAHGAEDVPVVLTGDLNAKDCDELAGIARALVRLLSTPTHPLLWSVLDAPTPATTVTEERTLRIDYVLYQSESLSLTGCLAAAHPTSMTVVRDELYVYLGIAGVSQLPTLDAPIPDAEHPSDHLPVSARLVVRPHWARVEDDARQWLACVSSNTAVRPLSGDALRTAFTYFDKDGSGLISLVQLEAGLQSLGFPGLDSSKVREALRAAGCETSAGESRSLHPHLAWISRRATDDRSWAMDLDQFVHVYTHFAQQATAASSSARQLDLAFKALNPNHSGVVSRHELQQALRSMCSAPLDEPRVEAVLRELEDGAGTISLASFTNWMMGRYTSSLEDPSIIADSMSKVPNYGDLWPQEVYNQ</sequence>
<organism evidence="3">
    <name type="scientific">Emiliania huxleyi</name>
    <name type="common">Coccolithophore</name>
    <name type="synonym">Pontosphaera huxleyi</name>
    <dbReference type="NCBI Taxonomy" id="2903"/>
    <lineage>
        <taxon>Eukaryota</taxon>
        <taxon>Haptista</taxon>
        <taxon>Haptophyta</taxon>
        <taxon>Prymnesiophyceae</taxon>
        <taxon>Isochrysidales</taxon>
        <taxon>Noelaerhabdaceae</taxon>
        <taxon>Emiliania</taxon>
    </lineage>
</organism>
<gene>
    <name evidence="3" type="ORF">EHUX00137_LOCUS41542</name>
</gene>
<keyword evidence="1" id="KW-0175">Coiled coil</keyword>
<dbReference type="Gene3D" id="3.60.10.10">
    <property type="entry name" value="Endonuclease/exonuclease/phosphatase"/>
    <property type="match status" value="1"/>
</dbReference>
<dbReference type="Gene3D" id="1.10.238.10">
    <property type="entry name" value="EF-hand"/>
    <property type="match status" value="1"/>
</dbReference>
<evidence type="ECO:0000313" key="3">
    <source>
        <dbReference type="EMBL" id="CAE0589568.1"/>
    </source>
</evidence>
<dbReference type="PANTHER" id="PTHR12121">
    <property type="entry name" value="CARBON CATABOLITE REPRESSOR PROTEIN 4"/>
    <property type="match status" value="1"/>
</dbReference>
<dbReference type="InterPro" id="IPR011992">
    <property type="entry name" value="EF-hand-dom_pair"/>
</dbReference>
<dbReference type="InterPro" id="IPR036691">
    <property type="entry name" value="Endo/exonu/phosph_ase_sf"/>
</dbReference>
<name>A0A7S3TQJ1_EMIHU</name>
<feature type="domain" description="EF-hand" evidence="2">
    <location>
        <begin position="552"/>
        <end position="587"/>
    </location>
</feature>
<dbReference type="SUPFAM" id="SSF47473">
    <property type="entry name" value="EF-hand"/>
    <property type="match status" value="1"/>
</dbReference>